<keyword evidence="1" id="KW-0614">Plasmid</keyword>
<dbReference type="AlphaFoldDB" id="A0A411ALS5"/>
<organism evidence="1">
    <name type="scientific">Klebsiella pneumoniae</name>
    <dbReference type="NCBI Taxonomy" id="573"/>
    <lineage>
        <taxon>Bacteria</taxon>
        <taxon>Pseudomonadati</taxon>
        <taxon>Pseudomonadota</taxon>
        <taxon>Gammaproteobacteria</taxon>
        <taxon>Enterobacterales</taxon>
        <taxon>Enterobacteriaceae</taxon>
        <taxon>Klebsiella/Raoultella group</taxon>
        <taxon>Klebsiella</taxon>
        <taxon>Klebsiella pneumoniae complex</taxon>
    </lineage>
</organism>
<protein>
    <submittedName>
        <fullName evidence="1">Uncharacterized protein</fullName>
    </submittedName>
</protein>
<evidence type="ECO:0000313" key="1">
    <source>
        <dbReference type="EMBL" id="QAX88834.1"/>
    </source>
</evidence>
<proteinExistence type="predicted"/>
<reference evidence="1" key="1">
    <citation type="submission" date="2018-10" db="EMBL/GenBank/DDBJ databases">
        <title>Klebsiella pneumoniae strain KLB88 NODE_45_length_18662, whole genome shotgun sequence.</title>
        <authorList>
            <person name="Xiang R."/>
            <person name="Wang H."/>
        </authorList>
    </citation>
    <scope>NUCLEOTIDE SEQUENCE</scope>
    <source>
        <strain evidence="1">KLB88</strain>
        <plasmid evidence="1">unnamed</plasmid>
    </source>
</reference>
<sequence>MIVLILVFRLVVGVRMVNILDPENADGAAVQDKNCHYSTVL</sequence>
<accession>A0A411ALS5</accession>
<geneLocation type="plasmid" evidence="1">
    <name>unnamed</name>
</geneLocation>
<dbReference type="EMBL" id="MK112273">
    <property type="protein sequence ID" value="QAX88834.1"/>
    <property type="molecule type" value="Genomic_DNA"/>
</dbReference>
<name>A0A411ALS5_KLEPN</name>